<dbReference type="GO" id="GO:0005509">
    <property type="term" value="F:calcium ion binding"/>
    <property type="evidence" value="ECO:0007669"/>
    <property type="project" value="InterPro"/>
</dbReference>
<dbReference type="InterPro" id="IPR018247">
    <property type="entry name" value="EF_Hand_1_Ca_BS"/>
</dbReference>
<reference evidence="5 6" key="1">
    <citation type="submission" date="2022-05" db="EMBL/GenBank/DDBJ databases">
        <title>Chromosome-level reference genomes for two strains of Caenorhabditis briggsae: an improved platform for comparative genomics.</title>
        <authorList>
            <person name="Stevens L."/>
            <person name="Andersen E.C."/>
        </authorList>
    </citation>
    <scope>NUCLEOTIDE SEQUENCE [LARGE SCALE GENOMIC DNA]</scope>
    <source>
        <strain evidence="5">QX1410_ONT</strain>
        <tissue evidence="5">Whole-organism</tissue>
    </source>
</reference>
<dbReference type="SMART" id="SM00054">
    <property type="entry name" value="EFh"/>
    <property type="match status" value="2"/>
</dbReference>
<dbReference type="SUPFAM" id="SSF47473">
    <property type="entry name" value="EF-hand"/>
    <property type="match status" value="1"/>
</dbReference>
<dbReference type="Pfam" id="PF00036">
    <property type="entry name" value="EF-hand_1"/>
    <property type="match status" value="1"/>
</dbReference>
<feature type="domain" description="EF-hand" evidence="4">
    <location>
        <begin position="286"/>
        <end position="321"/>
    </location>
</feature>
<dbReference type="Gene3D" id="1.10.238.10">
    <property type="entry name" value="EF-hand"/>
    <property type="match status" value="1"/>
</dbReference>
<dbReference type="PROSITE" id="PS00018">
    <property type="entry name" value="EF_HAND_1"/>
    <property type="match status" value="1"/>
</dbReference>
<dbReference type="PANTHER" id="PTHR23055:SF56">
    <property type="entry name" value="EF-HAND DOMAIN-CONTAINING PROTEIN"/>
    <property type="match status" value="1"/>
</dbReference>
<dbReference type="PRINTS" id="PR00450">
    <property type="entry name" value="RECOVERIN"/>
</dbReference>
<dbReference type="PROSITE" id="PS50222">
    <property type="entry name" value="EF_HAND_2"/>
    <property type="match status" value="2"/>
</dbReference>
<dbReference type="CDD" id="cd00051">
    <property type="entry name" value="EFh"/>
    <property type="match status" value="1"/>
</dbReference>
<dbReference type="AlphaFoldDB" id="A0AAE9CUD1"/>
<gene>
    <name evidence="5" type="ORF">L3Y34_011352</name>
</gene>
<dbReference type="InterPro" id="IPR011992">
    <property type="entry name" value="EF-hand-dom_pair"/>
</dbReference>
<organism evidence="5 6">
    <name type="scientific">Caenorhabditis briggsae</name>
    <dbReference type="NCBI Taxonomy" id="6238"/>
    <lineage>
        <taxon>Eukaryota</taxon>
        <taxon>Metazoa</taxon>
        <taxon>Ecdysozoa</taxon>
        <taxon>Nematoda</taxon>
        <taxon>Chromadorea</taxon>
        <taxon>Rhabditida</taxon>
        <taxon>Rhabditina</taxon>
        <taxon>Rhabditomorpha</taxon>
        <taxon>Rhabditoidea</taxon>
        <taxon>Rhabditidae</taxon>
        <taxon>Peloderinae</taxon>
        <taxon>Caenorhabditis</taxon>
    </lineage>
</organism>
<evidence type="ECO:0000256" key="1">
    <source>
        <dbReference type="ARBA" id="ARBA00022723"/>
    </source>
</evidence>
<dbReference type="InterPro" id="IPR002048">
    <property type="entry name" value="EF_hand_dom"/>
</dbReference>
<feature type="domain" description="EF-hand" evidence="4">
    <location>
        <begin position="202"/>
        <end position="237"/>
    </location>
</feature>
<keyword evidence="1" id="KW-0479">Metal-binding</keyword>
<name>A0AAE9CUD1_CAEBR</name>
<dbReference type="Proteomes" id="UP000827892">
    <property type="component" value="Chromosome X"/>
</dbReference>
<keyword evidence="2" id="KW-0677">Repeat</keyword>
<dbReference type="EMBL" id="CP090896">
    <property type="protein sequence ID" value="ULT81400.1"/>
    <property type="molecule type" value="Genomic_DNA"/>
</dbReference>
<dbReference type="InterPro" id="IPR028846">
    <property type="entry name" value="Recoverin"/>
</dbReference>
<evidence type="ECO:0000313" key="6">
    <source>
        <dbReference type="Proteomes" id="UP000827892"/>
    </source>
</evidence>
<evidence type="ECO:0000259" key="4">
    <source>
        <dbReference type="PROSITE" id="PS50222"/>
    </source>
</evidence>
<dbReference type="PANTHER" id="PTHR23055">
    <property type="entry name" value="CALCIUM BINDING PROTEINS"/>
    <property type="match status" value="1"/>
</dbReference>
<accession>A0AAE9CUD1</accession>
<keyword evidence="3" id="KW-0106">Calcium</keyword>
<protein>
    <recommendedName>
        <fullName evidence="4">EF-hand domain-containing protein</fullName>
    </recommendedName>
</protein>
<sequence>MSSWKRRPAISFPAPGEEPVIGFDYKIDVPLLSPIHQHVFRPSSLQQFKTQSKQKLNNQCTHMLLHALHLFINIILSTKTPVGQRVFVDVVKSVKEEKTPGELLSTPVISPENSLLLVLTLMPEDSNIHSKKIYHRFGSRRSVQLSGSLHSNVTLNKVVDETHFSKNEVRAIYRAFKETSPNAVINKNIMREKFAELFPHGDIEHYSDLLFETFDNDGNGTINFQEFVKALSILCRGTMDEKLDWLYKLYDPKEKGEITWDRLFYVITSMDDLMGRQARPHHSREQKCERANQVFAKFDIGKKGKITKQDFFRVCKTDRTILNSITSLYTLLPG</sequence>
<evidence type="ECO:0000256" key="2">
    <source>
        <dbReference type="ARBA" id="ARBA00022737"/>
    </source>
</evidence>
<evidence type="ECO:0000256" key="3">
    <source>
        <dbReference type="ARBA" id="ARBA00022837"/>
    </source>
</evidence>
<proteinExistence type="predicted"/>
<evidence type="ECO:0000313" key="5">
    <source>
        <dbReference type="EMBL" id="ULT81400.1"/>
    </source>
</evidence>